<dbReference type="InterPro" id="IPR036409">
    <property type="entry name" value="Aldolase_II/adducin_N_sf"/>
</dbReference>
<dbReference type="SMART" id="SM01007">
    <property type="entry name" value="Aldolase_II"/>
    <property type="match status" value="1"/>
</dbReference>
<feature type="chain" id="PRO_5006902539" description="Class II aldolase/adducin N-terminal domain-containing protein" evidence="1">
    <location>
        <begin position="17"/>
        <end position="259"/>
    </location>
</feature>
<feature type="domain" description="Class II aldolase/adducin N-terminal" evidence="2">
    <location>
        <begin position="27"/>
        <end position="200"/>
    </location>
</feature>
<evidence type="ECO:0000313" key="3">
    <source>
        <dbReference type="EMBL" id="KTB46027.1"/>
    </source>
</evidence>
<dbReference type="InterPro" id="IPR001303">
    <property type="entry name" value="Aldolase_II/adducin_N"/>
</dbReference>
<keyword evidence="1" id="KW-0732">Signal</keyword>
<protein>
    <recommendedName>
        <fullName evidence="2">Class II aldolase/adducin N-terminal domain-containing protein</fullName>
    </recommendedName>
</protein>
<dbReference type="Pfam" id="PF00596">
    <property type="entry name" value="Aldolase_II"/>
    <property type="match status" value="2"/>
</dbReference>
<evidence type="ECO:0000256" key="1">
    <source>
        <dbReference type="SAM" id="SignalP"/>
    </source>
</evidence>
<sequence>MMYFPLLALLGSAVAAAPSPNLKQAATDLLDANHILHFLDVVDAFGHISVRNPDNSSQFIMSFAVAPALATSQSLVTYDISNATALHLTFNESITGSEIPSSFLERFIHSQIYAAFPNAASLGTLTPIFDIESPNVNLAQDAPHDFLIRDTELGDALAETFNEASEVVLMRGHGMALRAPSIRHAVFRAFYAKQSAVVQMQAAFLSPGLTQREVVDARATYESDSLLGRAWDLWVKQVDKEGEDLYVNDLRVTESDEDD</sequence>
<dbReference type="SUPFAM" id="SSF53639">
    <property type="entry name" value="AraD/HMP-PK domain-like"/>
    <property type="match status" value="1"/>
</dbReference>
<evidence type="ECO:0000313" key="4">
    <source>
        <dbReference type="Proteomes" id="UP000054988"/>
    </source>
</evidence>
<feature type="signal peptide" evidence="1">
    <location>
        <begin position="1"/>
        <end position="16"/>
    </location>
</feature>
<comment type="caution">
    <text evidence="3">The sequence shown here is derived from an EMBL/GenBank/DDBJ whole genome shotgun (WGS) entry which is preliminary data.</text>
</comment>
<dbReference type="EMBL" id="LATX01000520">
    <property type="protein sequence ID" value="KTB46027.1"/>
    <property type="molecule type" value="Genomic_DNA"/>
</dbReference>
<dbReference type="AlphaFoldDB" id="A0A0W0GBX6"/>
<evidence type="ECO:0000259" key="2">
    <source>
        <dbReference type="SMART" id="SM01007"/>
    </source>
</evidence>
<organism evidence="3 4">
    <name type="scientific">Moniliophthora roreri</name>
    <name type="common">Frosty pod rot fungus</name>
    <name type="synonym">Monilia roreri</name>
    <dbReference type="NCBI Taxonomy" id="221103"/>
    <lineage>
        <taxon>Eukaryota</taxon>
        <taxon>Fungi</taxon>
        <taxon>Dikarya</taxon>
        <taxon>Basidiomycota</taxon>
        <taxon>Agaricomycotina</taxon>
        <taxon>Agaricomycetes</taxon>
        <taxon>Agaricomycetidae</taxon>
        <taxon>Agaricales</taxon>
        <taxon>Marasmiineae</taxon>
        <taxon>Marasmiaceae</taxon>
        <taxon>Moniliophthora</taxon>
    </lineage>
</organism>
<dbReference type="Gene3D" id="3.40.225.10">
    <property type="entry name" value="Class II aldolase/adducin N-terminal domain"/>
    <property type="match status" value="2"/>
</dbReference>
<reference evidence="3 4" key="1">
    <citation type="submission" date="2015-12" db="EMBL/GenBank/DDBJ databases">
        <title>Draft genome sequence of Moniliophthora roreri, the causal agent of frosty pod rot of cacao.</title>
        <authorList>
            <person name="Aime M.C."/>
            <person name="Diaz-Valderrama J.R."/>
            <person name="Kijpornyongpan T."/>
            <person name="Phillips-Mora W."/>
        </authorList>
    </citation>
    <scope>NUCLEOTIDE SEQUENCE [LARGE SCALE GENOMIC DNA]</scope>
    <source>
        <strain evidence="3 4">MCA 2952</strain>
    </source>
</reference>
<dbReference type="Proteomes" id="UP000054988">
    <property type="component" value="Unassembled WGS sequence"/>
</dbReference>
<accession>A0A0W0GBX6</accession>
<proteinExistence type="predicted"/>
<gene>
    <name evidence="3" type="ORF">WG66_1395</name>
</gene>
<name>A0A0W0GBX6_MONRR</name>